<dbReference type="AlphaFoldDB" id="V2Y1F6"/>
<keyword evidence="5" id="KW-0969">Cilium</keyword>
<evidence type="ECO:0000313" key="6">
    <source>
        <dbReference type="Proteomes" id="UP000018227"/>
    </source>
</evidence>
<name>V2Y1F6_9FIRM</name>
<dbReference type="Pfam" id="PF02049">
    <property type="entry name" value="FliE"/>
    <property type="match status" value="1"/>
</dbReference>
<keyword evidence="3 4" id="KW-0975">Bacterial flagellum</keyword>
<evidence type="ECO:0000256" key="2">
    <source>
        <dbReference type="ARBA" id="ARBA00009272"/>
    </source>
</evidence>
<dbReference type="HOGENOM" id="CLU_147249_3_4_9"/>
<evidence type="ECO:0000256" key="4">
    <source>
        <dbReference type="HAMAP-Rule" id="MF_00724"/>
    </source>
</evidence>
<gene>
    <name evidence="4" type="primary">fliE</name>
    <name evidence="5" type="ORF">GCWU0000282_001673</name>
</gene>
<dbReference type="GO" id="GO:0003774">
    <property type="term" value="F:cytoskeletal motor activity"/>
    <property type="evidence" value="ECO:0007669"/>
    <property type="project" value="InterPro"/>
</dbReference>
<dbReference type="GO" id="GO:0009425">
    <property type="term" value="C:bacterial-type flagellum basal body"/>
    <property type="evidence" value="ECO:0007669"/>
    <property type="project" value="UniProtKB-SubCell"/>
</dbReference>
<protein>
    <recommendedName>
        <fullName evidence="4">Flagellar hook-basal body complex protein FliE</fullName>
    </recommendedName>
</protein>
<keyword evidence="6" id="KW-1185">Reference proteome</keyword>
<comment type="caution">
    <text evidence="5">The sequence shown here is derived from an EMBL/GenBank/DDBJ whole genome shotgun (WGS) entry which is preliminary data.</text>
</comment>
<evidence type="ECO:0000256" key="1">
    <source>
        <dbReference type="ARBA" id="ARBA00004117"/>
    </source>
</evidence>
<comment type="subcellular location">
    <subcellularLocation>
        <location evidence="1 4">Bacterial flagellum basal body</location>
    </subcellularLocation>
</comment>
<comment type="similarity">
    <text evidence="2 4">Belongs to the FliE family.</text>
</comment>
<evidence type="ECO:0000313" key="5">
    <source>
        <dbReference type="EMBL" id="ESL02803.1"/>
    </source>
</evidence>
<dbReference type="PANTHER" id="PTHR34653:SF1">
    <property type="entry name" value="FLAGELLAR HOOK-BASAL BODY COMPLEX PROTEIN FLIE"/>
    <property type="match status" value="1"/>
</dbReference>
<dbReference type="STRING" id="592026.GCWU0000282_001673"/>
<evidence type="ECO:0000256" key="3">
    <source>
        <dbReference type="ARBA" id="ARBA00023143"/>
    </source>
</evidence>
<sequence>MIIMDIAAIGSLVPLKNINGINTKSSQAGIVQGNGSEGFESIFKSALDMVKQTNDLTNAAEQEEMKFALGNSDNIANLMVAQRKANISLQYTVAIRNAVMSAYREIMNLQF</sequence>
<keyword evidence="5" id="KW-0966">Cell projection</keyword>
<organism evidence="5 6">
    <name type="scientific">Catonella morbi ATCC 51271</name>
    <dbReference type="NCBI Taxonomy" id="592026"/>
    <lineage>
        <taxon>Bacteria</taxon>
        <taxon>Bacillati</taxon>
        <taxon>Bacillota</taxon>
        <taxon>Clostridia</taxon>
        <taxon>Lachnospirales</taxon>
        <taxon>Lachnospiraceae</taxon>
        <taxon>Catonella</taxon>
    </lineage>
</organism>
<dbReference type="GO" id="GO:0005198">
    <property type="term" value="F:structural molecule activity"/>
    <property type="evidence" value="ECO:0007669"/>
    <property type="project" value="InterPro"/>
</dbReference>
<reference evidence="5 6" key="1">
    <citation type="submission" date="2013-06" db="EMBL/GenBank/DDBJ databases">
        <authorList>
            <person name="Weinstock G."/>
            <person name="Sodergren E."/>
            <person name="Clifton S."/>
            <person name="Fulton L."/>
            <person name="Fulton B."/>
            <person name="Courtney L."/>
            <person name="Fronick C."/>
            <person name="Harrison M."/>
            <person name="Strong C."/>
            <person name="Farmer C."/>
            <person name="Delahaunty K."/>
            <person name="Markovic C."/>
            <person name="Hall O."/>
            <person name="Minx P."/>
            <person name="Tomlinson C."/>
            <person name="Mitreva M."/>
            <person name="Nelson J."/>
            <person name="Hou S."/>
            <person name="Wollam A."/>
            <person name="Pepin K.H."/>
            <person name="Johnson M."/>
            <person name="Bhonagiri V."/>
            <person name="Nash W.E."/>
            <person name="Warren W."/>
            <person name="Chinwalla A."/>
            <person name="Mardis E.R."/>
            <person name="Wilson R.K."/>
        </authorList>
    </citation>
    <scope>NUCLEOTIDE SEQUENCE [LARGE SCALE GENOMIC DNA]</scope>
    <source>
        <strain evidence="5 6">ATCC 51271</strain>
    </source>
</reference>
<dbReference type="InterPro" id="IPR001624">
    <property type="entry name" value="FliE"/>
</dbReference>
<dbReference type="PANTHER" id="PTHR34653">
    <property type="match status" value="1"/>
</dbReference>
<dbReference type="HAMAP" id="MF_00724">
    <property type="entry name" value="FliE"/>
    <property type="match status" value="1"/>
</dbReference>
<dbReference type="EMBL" id="ACIL03000013">
    <property type="protein sequence ID" value="ESL02803.1"/>
    <property type="molecule type" value="Genomic_DNA"/>
</dbReference>
<dbReference type="eggNOG" id="COG1677">
    <property type="taxonomic scope" value="Bacteria"/>
</dbReference>
<dbReference type="GO" id="GO:0071973">
    <property type="term" value="P:bacterial-type flagellum-dependent cell motility"/>
    <property type="evidence" value="ECO:0007669"/>
    <property type="project" value="InterPro"/>
</dbReference>
<dbReference type="Proteomes" id="UP000018227">
    <property type="component" value="Unassembled WGS sequence"/>
</dbReference>
<accession>V2Y1F6</accession>
<keyword evidence="5" id="KW-0282">Flagellum</keyword>
<proteinExistence type="inferred from homology"/>